<dbReference type="PROSITE" id="PS50110">
    <property type="entry name" value="RESPONSE_REGULATORY"/>
    <property type="match status" value="1"/>
</dbReference>
<evidence type="ECO:0000313" key="7">
    <source>
        <dbReference type="EMBL" id="SVA47736.1"/>
    </source>
</evidence>
<dbReference type="GO" id="GO:0006355">
    <property type="term" value="P:regulation of DNA-templated transcription"/>
    <property type="evidence" value="ECO:0007669"/>
    <property type="project" value="TreeGrafter"/>
</dbReference>
<dbReference type="EMBL" id="UINC01010755">
    <property type="protein sequence ID" value="SVA47736.1"/>
    <property type="molecule type" value="Genomic_DNA"/>
</dbReference>
<evidence type="ECO:0000256" key="4">
    <source>
        <dbReference type="ARBA" id="ARBA00023125"/>
    </source>
</evidence>
<evidence type="ECO:0000256" key="3">
    <source>
        <dbReference type="ARBA" id="ARBA00023015"/>
    </source>
</evidence>
<keyword evidence="3" id="KW-0805">Transcription regulation</keyword>
<dbReference type="SUPFAM" id="SSF52172">
    <property type="entry name" value="CheY-like"/>
    <property type="match status" value="1"/>
</dbReference>
<proteinExistence type="predicted"/>
<evidence type="ECO:0000256" key="2">
    <source>
        <dbReference type="ARBA" id="ARBA00023012"/>
    </source>
</evidence>
<dbReference type="PANTHER" id="PTHR48111:SF1">
    <property type="entry name" value="TWO-COMPONENT RESPONSE REGULATOR ORR33"/>
    <property type="match status" value="1"/>
</dbReference>
<feature type="non-terminal residue" evidence="7">
    <location>
        <position position="1"/>
    </location>
</feature>
<dbReference type="GO" id="GO:0000976">
    <property type="term" value="F:transcription cis-regulatory region binding"/>
    <property type="evidence" value="ECO:0007669"/>
    <property type="project" value="TreeGrafter"/>
</dbReference>
<name>A0A381W5B8_9ZZZZ</name>
<organism evidence="7">
    <name type="scientific">marine metagenome</name>
    <dbReference type="NCBI Taxonomy" id="408172"/>
    <lineage>
        <taxon>unclassified sequences</taxon>
        <taxon>metagenomes</taxon>
        <taxon>ecological metagenomes</taxon>
    </lineage>
</organism>
<evidence type="ECO:0000259" key="6">
    <source>
        <dbReference type="PROSITE" id="PS50110"/>
    </source>
</evidence>
<feature type="domain" description="Response regulatory" evidence="6">
    <location>
        <begin position="2"/>
        <end position="67"/>
    </location>
</feature>
<dbReference type="GO" id="GO:0000156">
    <property type="term" value="F:phosphorelay response regulator activity"/>
    <property type="evidence" value="ECO:0007669"/>
    <property type="project" value="TreeGrafter"/>
</dbReference>
<keyword evidence="5" id="KW-0804">Transcription</keyword>
<gene>
    <name evidence="7" type="ORF">METZ01_LOCUS100590</name>
</gene>
<sequence>VRILVVDDEPDLVEAVARGLRREGYAVDTALDGDEALAKASWTPYDLVCLDITMPGVDGLEVCRALR</sequence>
<dbReference type="GO" id="GO:0005829">
    <property type="term" value="C:cytosol"/>
    <property type="evidence" value="ECO:0007669"/>
    <property type="project" value="TreeGrafter"/>
</dbReference>
<dbReference type="InterPro" id="IPR039420">
    <property type="entry name" value="WalR-like"/>
</dbReference>
<dbReference type="PANTHER" id="PTHR48111">
    <property type="entry name" value="REGULATOR OF RPOS"/>
    <property type="match status" value="1"/>
</dbReference>
<keyword evidence="4" id="KW-0238">DNA-binding</keyword>
<dbReference type="GO" id="GO:0032993">
    <property type="term" value="C:protein-DNA complex"/>
    <property type="evidence" value="ECO:0007669"/>
    <property type="project" value="TreeGrafter"/>
</dbReference>
<accession>A0A381W5B8</accession>
<dbReference type="InterPro" id="IPR001789">
    <property type="entry name" value="Sig_transdc_resp-reg_receiver"/>
</dbReference>
<keyword evidence="2" id="KW-0902">Two-component regulatory system</keyword>
<dbReference type="InterPro" id="IPR011006">
    <property type="entry name" value="CheY-like_superfamily"/>
</dbReference>
<keyword evidence="1" id="KW-0597">Phosphoprotein</keyword>
<dbReference type="AlphaFoldDB" id="A0A381W5B8"/>
<evidence type="ECO:0000256" key="1">
    <source>
        <dbReference type="ARBA" id="ARBA00022553"/>
    </source>
</evidence>
<evidence type="ECO:0000256" key="5">
    <source>
        <dbReference type="ARBA" id="ARBA00023163"/>
    </source>
</evidence>
<feature type="non-terminal residue" evidence="7">
    <location>
        <position position="67"/>
    </location>
</feature>
<dbReference type="FunFam" id="3.40.50.2300:FF:000001">
    <property type="entry name" value="DNA-binding response regulator PhoB"/>
    <property type="match status" value="1"/>
</dbReference>
<reference evidence="7" key="1">
    <citation type="submission" date="2018-05" db="EMBL/GenBank/DDBJ databases">
        <authorList>
            <person name="Lanie J.A."/>
            <person name="Ng W.-L."/>
            <person name="Kazmierczak K.M."/>
            <person name="Andrzejewski T.M."/>
            <person name="Davidsen T.M."/>
            <person name="Wayne K.J."/>
            <person name="Tettelin H."/>
            <person name="Glass J.I."/>
            <person name="Rusch D."/>
            <person name="Podicherti R."/>
            <person name="Tsui H.-C.T."/>
            <person name="Winkler M.E."/>
        </authorList>
    </citation>
    <scope>NUCLEOTIDE SEQUENCE</scope>
</reference>
<protein>
    <recommendedName>
        <fullName evidence="6">Response regulatory domain-containing protein</fullName>
    </recommendedName>
</protein>
<dbReference type="Gene3D" id="3.40.50.2300">
    <property type="match status" value="1"/>
</dbReference>
<dbReference type="Pfam" id="PF00072">
    <property type="entry name" value="Response_reg"/>
    <property type="match status" value="1"/>
</dbReference>